<accession>A0A401RQ19</accession>
<name>A0A401RQ19_CHIPU</name>
<proteinExistence type="predicted"/>
<dbReference type="Proteomes" id="UP000287033">
    <property type="component" value="Unassembled WGS sequence"/>
</dbReference>
<evidence type="ECO:0000256" key="1">
    <source>
        <dbReference type="SAM" id="MobiDB-lite"/>
    </source>
</evidence>
<organism evidence="2 3">
    <name type="scientific">Chiloscyllium punctatum</name>
    <name type="common">Brownbanded bambooshark</name>
    <name type="synonym">Hemiscyllium punctatum</name>
    <dbReference type="NCBI Taxonomy" id="137246"/>
    <lineage>
        <taxon>Eukaryota</taxon>
        <taxon>Metazoa</taxon>
        <taxon>Chordata</taxon>
        <taxon>Craniata</taxon>
        <taxon>Vertebrata</taxon>
        <taxon>Chondrichthyes</taxon>
        <taxon>Elasmobranchii</taxon>
        <taxon>Galeomorphii</taxon>
        <taxon>Galeoidea</taxon>
        <taxon>Orectolobiformes</taxon>
        <taxon>Hemiscylliidae</taxon>
        <taxon>Chiloscyllium</taxon>
    </lineage>
</organism>
<gene>
    <name evidence="2" type="ORF">chiPu_0021317</name>
</gene>
<protein>
    <submittedName>
        <fullName evidence="2">Uncharacterized protein</fullName>
    </submittedName>
</protein>
<reference evidence="2 3" key="1">
    <citation type="journal article" date="2018" name="Nat. Ecol. Evol.">
        <title>Shark genomes provide insights into elasmobranch evolution and the origin of vertebrates.</title>
        <authorList>
            <person name="Hara Y"/>
            <person name="Yamaguchi K"/>
            <person name="Onimaru K"/>
            <person name="Kadota M"/>
            <person name="Koyanagi M"/>
            <person name="Keeley SD"/>
            <person name="Tatsumi K"/>
            <person name="Tanaka K"/>
            <person name="Motone F"/>
            <person name="Kageyama Y"/>
            <person name="Nozu R"/>
            <person name="Adachi N"/>
            <person name="Nishimura O"/>
            <person name="Nakagawa R"/>
            <person name="Tanegashima C"/>
            <person name="Kiyatake I"/>
            <person name="Matsumoto R"/>
            <person name="Murakumo K"/>
            <person name="Nishida K"/>
            <person name="Terakita A"/>
            <person name="Kuratani S"/>
            <person name="Sato K"/>
            <person name="Hyodo S Kuraku.S."/>
        </authorList>
    </citation>
    <scope>NUCLEOTIDE SEQUENCE [LARGE SCALE GENOMIC DNA]</scope>
</reference>
<comment type="caution">
    <text evidence="2">The sequence shown here is derived from an EMBL/GenBank/DDBJ whole genome shotgun (WGS) entry which is preliminary data.</text>
</comment>
<dbReference type="AlphaFoldDB" id="A0A401RQ19"/>
<dbReference type="EMBL" id="BEZZ01003693">
    <property type="protein sequence ID" value="GCC20223.1"/>
    <property type="molecule type" value="Genomic_DNA"/>
</dbReference>
<keyword evidence="3" id="KW-1185">Reference proteome</keyword>
<evidence type="ECO:0000313" key="3">
    <source>
        <dbReference type="Proteomes" id="UP000287033"/>
    </source>
</evidence>
<evidence type="ECO:0000313" key="2">
    <source>
        <dbReference type="EMBL" id="GCC20223.1"/>
    </source>
</evidence>
<sequence length="84" mass="9603">MITGVWSGKCDRNRLCAQQRPVVLQMMRHIRRVTVKVTFPVTKEGPQLDPSQARSKGHPQSKGQLDFLTPVRMRVAKLETFSEL</sequence>
<feature type="region of interest" description="Disordered" evidence="1">
    <location>
        <begin position="41"/>
        <end position="66"/>
    </location>
</feature>